<keyword evidence="3" id="KW-1185">Reference proteome</keyword>
<dbReference type="InterPro" id="IPR000182">
    <property type="entry name" value="GNAT_dom"/>
</dbReference>
<organism evidence="2 3">
    <name type="scientific">Kribbella voronezhensis</name>
    <dbReference type="NCBI Taxonomy" id="2512212"/>
    <lineage>
        <taxon>Bacteria</taxon>
        <taxon>Bacillati</taxon>
        <taxon>Actinomycetota</taxon>
        <taxon>Actinomycetes</taxon>
        <taxon>Propionibacteriales</taxon>
        <taxon>Kribbellaceae</taxon>
        <taxon>Kribbella</taxon>
    </lineage>
</organism>
<evidence type="ECO:0000313" key="2">
    <source>
        <dbReference type="EMBL" id="TDU89764.1"/>
    </source>
</evidence>
<dbReference type="Pfam" id="PF13302">
    <property type="entry name" value="Acetyltransf_3"/>
    <property type="match status" value="1"/>
</dbReference>
<dbReference type="AlphaFoldDB" id="A0A4R7TCG1"/>
<dbReference type="EMBL" id="SOCE01000001">
    <property type="protein sequence ID" value="TDU89764.1"/>
    <property type="molecule type" value="Genomic_DNA"/>
</dbReference>
<sequence length="181" mass="19768">MDPLTGDAVRLRDFRPDDLEDLLAITGDDRVTNWMSFDSHTRADAQRLLDGCIANATVEPRTIYGLAVARPDDDRVIGFARLAFSGVQAAKLGYMIAADHWGHGYATDAARTTLRFAFGPLALHRVTAAIGPENSASIAVVKHLGFTYEGHLRDHVFTNGGWRDSLLFSLLSTETAALTPR</sequence>
<protein>
    <submittedName>
        <fullName evidence="2">RimJ/RimL family protein N-acetyltransferase</fullName>
    </submittedName>
</protein>
<feature type="domain" description="N-acetyltransferase" evidence="1">
    <location>
        <begin position="9"/>
        <end position="169"/>
    </location>
</feature>
<dbReference type="Proteomes" id="UP000295151">
    <property type="component" value="Unassembled WGS sequence"/>
</dbReference>
<dbReference type="PROSITE" id="PS51186">
    <property type="entry name" value="GNAT"/>
    <property type="match status" value="1"/>
</dbReference>
<dbReference type="InterPro" id="IPR051531">
    <property type="entry name" value="N-acetyltransferase"/>
</dbReference>
<name>A0A4R7TCG1_9ACTN</name>
<reference evidence="2 3" key="1">
    <citation type="submission" date="2019-03" db="EMBL/GenBank/DDBJ databases">
        <title>Genomic Encyclopedia of Type Strains, Phase III (KMG-III): the genomes of soil and plant-associated and newly described type strains.</title>
        <authorList>
            <person name="Whitman W."/>
        </authorList>
    </citation>
    <scope>NUCLEOTIDE SEQUENCE [LARGE SCALE GENOMIC DNA]</scope>
    <source>
        <strain evidence="2 3">VKM Ac-2575</strain>
    </source>
</reference>
<dbReference type="SUPFAM" id="SSF55729">
    <property type="entry name" value="Acyl-CoA N-acyltransferases (Nat)"/>
    <property type="match status" value="1"/>
</dbReference>
<dbReference type="OrthoDB" id="9132139at2"/>
<proteinExistence type="predicted"/>
<evidence type="ECO:0000259" key="1">
    <source>
        <dbReference type="PROSITE" id="PS51186"/>
    </source>
</evidence>
<dbReference type="RefSeq" id="WP_133979788.1">
    <property type="nucleotide sequence ID" value="NZ_SOCE01000001.1"/>
</dbReference>
<dbReference type="InterPro" id="IPR016181">
    <property type="entry name" value="Acyl_CoA_acyltransferase"/>
</dbReference>
<comment type="caution">
    <text evidence="2">The sequence shown here is derived from an EMBL/GenBank/DDBJ whole genome shotgun (WGS) entry which is preliminary data.</text>
</comment>
<dbReference type="PANTHER" id="PTHR43792">
    <property type="entry name" value="GNAT FAMILY, PUTATIVE (AFU_ORTHOLOGUE AFUA_3G00765)-RELATED-RELATED"/>
    <property type="match status" value="1"/>
</dbReference>
<dbReference type="GO" id="GO:0016747">
    <property type="term" value="F:acyltransferase activity, transferring groups other than amino-acyl groups"/>
    <property type="evidence" value="ECO:0007669"/>
    <property type="project" value="InterPro"/>
</dbReference>
<dbReference type="Gene3D" id="3.40.630.30">
    <property type="match status" value="1"/>
</dbReference>
<gene>
    <name evidence="2" type="ORF">EV138_3340</name>
</gene>
<accession>A0A4R7TCG1</accession>
<keyword evidence="2" id="KW-0808">Transferase</keyword>
<evidence type="ECO:0000313" key="3">
    <source>
        <dbReference type="Proteomes" id="UP000295151"/>
    </source>
</evidence>